<dbReference type="PANTHER" id="PTHR43427:SF12">
    <property type="entry name" value="CHLORIDE TRANSPORTER"/>
    <property type="match status" value="1"/>
</dbReference>
<dbReference type="Pfam" id="PF00654">
    <property type="entry name" value="Voltage_CLC"/>
    <property type="match status" value="1"/>
</dbReference>
<evidence type="ECO:0000256" key="3">
    <source>
        <dbReference type="ARBA" id="ARBA00022989"/>
    </source>
</evidence>
<comment type="subcellular location">
    <subcellularLocation>
        <location evidence="1">Membrane</location>
        <topology evidence="1">Multi-pass membrane protein</topology>
    </subcellularLocation>
</comment>
<dbReference type="EMBL" id="CP046314">
    <property type="protein sequence ID" value="QGS08783.1"/>
    <property type="molecule type" value="Genomic_DNA"/>
</dbReference>
<proteinExistence type="predicted"/>
<dbReference type="RefSeq" id="WP_004633062.1">
    <property type="nucleotide sequence ID" value="NZ_CP046314.1"/>
</dbReference>
<feature type="transmembrane region" description="Helical" evidence="5">
    <location>
        <begin position="245"/>
        <end position="264"/>
    </location>
</feature>
<dbReference type="InterPro" id="IPR014743">
    <property type="entry name" value="Cl-channel_core"/>
</dbReference>
<feature type="transmembrane region" description="Helical" evidence="5">
    <location>
        <begin position="37"/>
        <end position="59"/>
    </location>
</feature>
<feature type="transmembrane region" description="Helical" evidence="5">
    <location>
        <begin position="167"/>
        <end position="186"/>
    </location>
</feature>
<feature type="transmembrane region" description="Helical" evidence="5">
    <location>
        <begin position="206"/>
        <end position="233"/>
    </location>
</feature>
<accession>A0AAP9HBX8</accession>
<keyword evidence="3 5" id="KW-1133">Transmembrane helix</keyword>
<feature type="transmembrane region" description="Helical" evidence="5">
    <location>
        <begin position="284"/>
        <end position="302"/>
    </location>
</feature>
<feature type="transmembrane region" description="Helical" evidence="5">
    <location>
        <begin position="12"/>
        <end position="31"/>
    </location>
</feature>
<dbReference type="Proteomes" id="UP000425411">
    <property type="component" value="Chromosome"/>
</dbReference>
<keyword evidence="7" id="KW-1185">Reference proteome</keyword>
<dbReference type="PRINTS" id="PR00762">
    <property type="entry name" value="CLCHANNEL"/>
</dbReference>
<dbReference type="InterPro" id="IPR001807">
    <property type="entry name" value="ClC"/>
</dbReference>
<keyword evidence="4 5" id="KW-0472">Membrane</keyword>
<organism evidence="6 7">
    <name type="scientific">Gemella morbillorum</name>
    <dbReference type="NCBI Taxonomy" id="29391"/>
    <lineage>
        <taxon>Bacteria</taxon>
        <taxon>Bacillati</taxon>
        <taxon>Bacillota</taxon>
        <taxon>Bacilli</taxon>
        <taxon>Bacillales</taxon>
        <taxon>Gemellaceae</taxon>
        <taxon>Gemella</taxon>
    </lineage>
</organism>
<dbReference type="InterPro" id="IPR050368">
    <property type="entry name" value="ClC-type_chloride_channel"/>
</dbReference>
<sequence length="382" mass="42667">MVNNFYIRSVIVVLLASICCSYFGQVLLFIISKIKDYWNYLIYFTPLILLFTKYSNKYVKTTSISMKYFIEEAIKDKKKISWYFPILLTLNTLLAHGFGASVGREGVAVQLGGAIGKNLGSVEFSKKQCIFLIRLGMISGFAALFQTPLAALFFVLEITFKKVKINLNTVIEFIIYLIASFFSAKASNFLGLEKFFVLVKVEKIDYVLIIKTLLVGICFIFVGVVFVLCQKFFKKIVCNNEKWRWILLTIFILISVLASFRYSSLGTNLIELSLENGLVPSYDFIFKLILTALCTAIGFSGGEVTPLFAIGASLGVVLAGYIGLPIIFTAALGYCLVFSSATKTFVTPIFLALEVFGSTTAILTILPAALIYFLNKKYSIYK</sequence>
<protein>
    <submittedName>
        <fullName evidence="6">Chloride channel protein</fullName>
    </submittedName>
</protein>
<evidence type="ECO:0000256" key="2">
    <source>
        <dbReference type="ARBA" id="ARBA00022692"/>
    </source>
</evidence>
<dbReference type="GO" id="GO:0016020">
    <property type="term" value="C:membrane"/>
    <property type="evidence" value="ECO:0007669"/>
    <property type="project" value="UniProtKB-SubCell"/>
</dbReference>
<evidence type="ECO:0000313" key="6">
    <source>
        <dbReference type="EMBL" id="QGS08783.1"/>
    </source>
</evidence>
<dbReference type="GO" id="GO:0015108">
    <property type="term" value="F:chloride transmembrane transporter activity"/>
    <property type="evidence" value="ECO:0007669"/>
    <property type="project" value="InterPro"/>
</dbReference>
<evidence type="ECO:0000313" key="7">
    <source>
        <dbReference type="Proteomes" id="UP000425411"/>
    </source>
</evidence>
<feature type="transmembrane region" description="Helical" evidence="5">
    <location>
        <begin position="80"/>
        <end position="99"/>
    </location>
</feature>
<dbReference type="PANTHER" id="PTHR43427">
    <property type="entry name" value="CHLORIDE CHANNEL PROTEIN CLC-E"/>
    <property type="match status" value="1"/>
</dbReference>
<evidence type="ECO:0000256" key="4">
    <source>
        <dbReference type="ARBA" id="ARBA00023136"/>
    </source>
</evidence>
<feature type="transmembrane region" description="Helical" evidence="5">
    <location>
        <begin position="131"/>
        <end position="155"/>
    </location>
</feature>
<name>A0AAP9HBX8_9BACL</name>
<dbReference type="AlphaFoldDB" id="A0AAP9HBX8"/>
<reference evidence="6 7" key="1">
    <citation type="submission" date="2019-11" db="EMBL/GenBank/DDBJ databases">
        <title>FDA dAtabase for Regulatory Grade micrObial Sequences (FDA-ARGOS): Supporting development and validation of Infectious Disease Dx tests.</title>
        <authorList>
            <person name="Turner S."/>
            <person name="Byrd R."/>
            <person name="Tallon L."/>
            <person name="Sadzewicz L."/>
            <person name="Vavikolanu K."/>
            <person name="Mehta A."/>
            <person name="Aluvathingal J."/>
            <person name="Nadendla S."/>
            <person name="Myers T."/>
            <person name="Yan Y."/>
            <person name="Sichtig H."/>
        </authorList>
    </citation>
    <scope>NUCLEOTIDE SEQUENCE [LARGE SCALE GENOMIC DNA]</scope>
    <source>
        <strain evidence="6 7">FDAARGOS_741</strain>
    </source>
</reference>
<feature type="transmembrane region" description="Helical" evidence="5">
    <location>
        <begin position="314"/>
        <end position="339"/>
    </location>
</feature>
<evidence type="ECO:0000256" key="1">
    <source>
        <dbReference type="ARBA" id="ARBA00004141"/>
    </source>
</evidence>
<evidence type="ECO:0000256" key="5">
    <source>
        <dbReference type="SAM" id="Phobius"/>
    </source>
</evidence>
<dbReference type="Gene3D" id="1.10.3080.10">
    <property type="entry name" value="Clc chloride channel"/>
    <property type="match status" value="1"/>
</dbReference>
<feature type="transmembrane region" description="Helical" evidence="5">
    <location>
        <begin position="345"/>
        <end position="374"/>
    </location>
</feature>
<dbReference type="SUPFAM" id="SSF81340">
    <property type="entry name" value="Clc chloride channel"/>
    <property type="match status" value="1"/>
</dbReference>
<gene>
    <name evidence="6" type="ORF">FOC49_02245</name>
</gene>
<keyword evidence="2 5" id="KW-0812">Transmembrane</keyword>